<name>A0A382N1A3_9ZZZZ</name>
<accession>A0A382N1A3</accession>
<dbReference type="EMBL" id="UINC01097357">
    <property type="protein sequence ID" value="SVC54994.1"/>
    <property type="molecule type" value="Genomic_DNA"/>
</dbReference>
<feature type="non-terminal residue" evidence="1">
    <location>
        <position position="189"/>
    </location>
</feature>
<feature type="non-terminal residue" evidence="1">
    <location>
        <position position="1"/>
    </location>
</feature>
<protein>
    <submittedName>
        <fullName evidence="1">Uncharacterized protein</fullName>
    </submittedName>
</protein>
<gene>
    <name evidence="1" type="ORF">METZ01_LOCUS307848</name>
</gene>
<dbReference type="InterPro" id="IPR024079">
    <property type="entry name" value="MetalloPept_cat_dom_sf"/>
</dbReference>
<reference evidence="1" key="1">
    <citation type="submission" date="2018-05" db="EMBL/GenBank/DDBJ databases">
        <authorList>
            <person name="Lanie J.A."/>
            <person name="Ng W.-L."/>
            <person name="Kazmierczak K.M."/>
            <person name="Andrzejewski T.M."/>
            <person name="Davidsen T.M."/>
            <person name="Wayne K.J."/>
            <person name="Tettelin H."/>
            <person name="Glass J.I."/>
            <person name="Rusch D."/>
            <person name="Podicherti R."/>
            <person name="Tsui H.-C.T."/>
            <person name="Winkler M.E."/>
        </authorList>
    </citation>
    <scope>NUCLEOTIDE SEQUENCE</scope>
</reference>
<proteinExistence type="predicted"/>
<evidence type="ECO:0000313" key="1">
    <source>
        <dbReference type="EMBL" id="SVC54994.1"/>
    </source>
</evidence>
<organism evidence="1">
    <name type="scientific">marine metagenome</name>
    <dbReference type="NCBI Taxonomy" id="408172"/>
    <lineage>
        <taxon>unclassified sequences</taxon>
        <taxon>metagenomes</taxon>
        <taxon>ecological metagenomes</taxon>
    </lineage>
</organism>
<dbReference type="Gene3D" id="3.40.390.10">
    <property type="entry name" value="Collagenase (Catalytic Domain)"/>
    <property type="match status" value="1"/>
</dbReference>
<sequence length="189" mass="21577">MRKLILILTTLFIFFYTKAQENVKKCGTTQLVKWEKQNNPDYKNLLNNFYQGIKEWQNDKKINTITTIPIVVHIIHRQNHSTIGSGTNISNVQVQNVLGILNEDFRKLNPEFPNPPRDTFSNFAGDSEIEFCLATTDENGNSTLGITRTASTKTNFDCDDNADKTAMKRDLTGGKDGWNPLKYLNIWVC</sequence>
<dbReference type="GO" id="GO:0008237">
    <property type="term" value="F:metallopeptidase activity"/>
    <property type="evidence" value="ECO:0007669"/>
    <property type="project" value="InterPro"/>
</dbReference>
<dbReference type="AlphaFoldDB" id="A0A382N1A3"/>